<dbReference type="EMBL" id="JBAHYK010000568">
    <property type="protein sequence ID" value="KAL0572894.1"/>
    <property type="molecule type" value="Genomic_DNA"/>
</dbReference>
<sequence length="221" mass="26059">MPRPKRYKNKEERRIAACDKAKRHYHKNKEAINAKKKEARLQHLRDIECAITLRRELEERQERQRQRQKHVQTISDANWHSQLVNDSRFYDQRYAALKKKLLQNILQGNPRKYFENIYELLISATGSEEPVSAHLETARGAFEYRMGQEQVKALWSQAWNAVGSGPILDKFTLLSEGFHAIEHALNDLEVAVLEERLVDRHKRGAFMYQSSTFLKQFEDLP</sequence>
<name>A0ABR3FCN6_9AGAR</name>
<proteinExistence type="predicted"/>
<keyword evidence="3" id="KW-1185">Reference proteome</keyword>
<feature type="compositionally biased region" description="Basic and acidic residues" evidence="1">
    <location>
        <begin position="9"/>
        <end position="20"/>
    </location>
</feature>
<evidence type="ECO:0000256" key="1">
    <source>
        <dbReference type="SAM" id="MobiDB-lite"/>
    </source>
</evidence>
<organism evidence="2 3">
    <name type="scientific">Marasmius crinis-equi</name>
    <dbReference type="NCBI Taxonomy" id="585013"/>
    <lineage>
        <taxon>Eukaryota</taxon>
        <taxon>Fungi</taxon>
        <taxon>Dikarya</taxon>
        <taxon>Basidiomycota</taxon>
        <taxon>Agaricomycotina</taxon>
        <taxon>Agaricomycetes</taxon>
        <taxon>Agaricomycetidae</taxon>
        <taxon>Agaricales</taxon>
        <taxon>Marasmiineae</taxon>
        <taxon>Marasmiaceae</taxon>
        <taxon>Marasmius</taxon>
    </lineage>
</organism>
<evidence type="ECO:0000313" key="2">
    <source>
        <dbReference type="EMBL" id="KAL0572894.1"/>
    </source>
</evidence>
<reference evidence="2 3" key="1">
    <citation type="submission" date="2024-02" db="EMBL/GenBank/DDBJ databases">
        <title>A draft genome for the cacao thread blight pathogen Marasmius crinis-equi.</title>
        <authorList>
            <person name="Cohen S.P."/>
            <person name="Baruah I.K."/>
            <person name="Amoako-Attah I."/>
            <person name="Bukari Y."/>
            <person name="Meinhardt L.W."/>
            <person name="Bailey B.A."/>
        </authorList>
    </citation>
    <scope>NUCLEOTIDE SEQUENCE [LARGE SCALE GENOMIC DNA]</scope>
    <source>
        <strain evidence="2 3">GH-76</strain>
    </source>
</reference>
<dbReference type="Proteomes" id="UP001465976">
    <property type="component" value="Unassembled WGS sequence"/>
</dbReference>
<evidence type="ECO:0000313" key="3">
    <source>
        <dbReference type="Proteomes" id="UP001465976"/>
    </source>
</evidence>
<comment type="caution">
    <text evidence="2">The sequence shown here is derived from an EMBL/GenBank/DDBJ whole genome shotgun (WGS) entry which is preliminary data.</text>
</comment>
<accession>A0ABR3FCN6</accession>
<protein>
    <submittedName>
        <fullName evidence="2">Uncharacterized protein</fullName>
    </submittedName>
</protein>
<gene>
    <name evidence="2" type="ORF">V5O48_009063</name>
</gene>
<feature type="region of interest" description="Disordered" evidence="1">
    <location>
        <begin position="1"/>
        <end position="28"/>
    </location>
</feature>